<evidence type="ECO:0000313" key="2">
    <source>
        <dbReference type="EMBL" id="VAX00939.1"/>
    </source>
</evidence>
<dbReference type="Gene3D" id="3.30.70.100">
    <property type="match status" value="1"/>
</dbReference>
<dbReference type="PROSITE" id="PS51725">
    <property type="entry name" value="ABM"/>
    <property type="match status" value="1"/>
</dbReference>
<evidence type="ECO:0000259" key="1">
    <source>
        <dbReference type="PROSITE" id="PS51725"/>
    </source>
</evidence>
<dbReference type="EMBL" id="UOFS01000046">
    <property type="protein sequence ID" value="VAX00939.1"/>
    <property type="molecule type" value="Genomic_DNA"/>
</dbReference>
<dbReference type="Pfam" id="PF03992">
    <property type="entry name" value="ABM"/>
    <property type="match status" value="1"/>
</dbReference>
<accession>A0A3B1A5B4</accession>
<sequence>MILEVAILDIKSGKEAEFETAFTAAQAIISAQDGYLSHQLQKCIEKTNRYILLVNWKTLADHTEGFRGSKGYLQWKELLHHFYQPFPEVEHYQLLSSNN</sequence>
<reference evidence="2" key="1">
    <citation type="submission" date="2018-06" db="EMBL/GenBank/DDBJ databases">
        <authorList>
            <person name="Zhirakovskaya E."/>
        </authorList>
    </citation>
    <scope>NUCLEOTIDE SEQUENCE</scope>
</reference>
<protein>
    <recommendedName>
        <fullName evidence="1">ABM domain-containing protein</fullName>
    </recommendedName>
</protein>
<name>A0A3B1A5B4_9ZZZZ</name>
<dbReference type="InterPro" id="IPR011008">
    <property type="entry name" value="Dimeric_a/b-barrel"/>
</dbReference>
<proteinExistence type="predicted"/>
<feature type="domain" description="ABM" evidence="1">
    <location>
        <begin position="2"/>
        <end position="91"/>
    </location>
</feature>
<organism evidence="2">
    <name type="scientific">hydrothermal vent metagenome</name>
    <dbReference type="NCBI Taxonomy" id="652676"/>
    <lineage>
        <taxon>unclassified sequences</taxon>
        <taxon>metagenomes</taxon>
        <taxon>ecological metagenomes</taxon>
    </lineage>
</organism>
<dbReference type="InterPro" id="IPR007138">
    <property type="entry name" value="ABM_dom"/>
</dbReference>
<dbReference type="AlphaFoldDB" id="A0A3B1A5B4"/>
<gene>
    <name evidence="2" type="ORF">MNBD_GAMMA22-967</name>
</gene>
<dbReference type="SUPFAM" id="SSF54909">
    <property type="entry name" value="Dimeric alpha+beta barrel"/>
    <property type="match status" value="1"/>
</dbReference>